<keyword evidence="3" id="KW-1185">Reference proteome</keyword>
<dbReference type="GO" id="GO:0004074">
    <property type="term" value="F:biliverdin reductase [NAD(P)H] activity"/>
    <property type="evidence" value="ECO:0007669"/>
    <property type="project" value="TreeGrafter"/>
</dbReference>
<dbReference type="InterPro" id="IPR016040">
    <property type="entry name" value="NAD(P)-bd_dom"/>
</dbReference>
<dbReference type="InterPro" id="IPR051606">
    <property type="entry name" value="Polyketide_Oxido-like"/>
</dbReference>
<dbReference type="EMBL" id="JADWYS010000001">
    <property type="protein sequence ID" value="MBG9388643.1"/>
    <property type="molecule type" value="Genomic_DNA"/>
</dbReference>
<gene>
    <name evidence="2" type="ORF">I5803_11480</name>
</gene>
<evidence type="ECO:0000313" key="2">
    <source>
        <dbReference type="EMBL" id="MBG9388643.1"/>
    </source>
</evidence>
<dbReference type="AlphaFoldDB" id="A0A931H548"/>
<proteinExistence type="predicted"/>
<reference evidence="2" key="1">
    <citation type="submission" date="2020-11" db="EMBL/GenBank/DDBJ databases">
        <title>Bacterial whole genome sequence for Caenimonas sp. DR4.4.</title>
        <authorList>
            <person name="Le V."/>
            <person name="Ko S.-R."/>
            <person name="Ahn C.-Y."/>
            <person name="Oh H.-M."/>
        </authorList>
    </citation>
    <scope>NUCLEOTIDE SEQUENCE</scope>
    <source>
        <strain evidence="2">DR4.4</strain>
    </source>
</reference>
<dbReference type="Proteomes" id="UP000651050">
    <property type="component" value="Unassembled WGS sequence"/>
</dbReference>
<dbReference type="RefSeq" id="WP_196986493.1">
    <property type="nucleotide sequence ID" value="NZ_JADWYS010000001.1"/>
</dbReference>
<evidence type="ECO:0000259" key="1">
    <source>
        <dbReference type="Pfam" id="PF13460"/>
    </source>
</evidence>
<dbReference type="Pfam" id="PF13460">
    <property type="entry name" value="NAD_binding_10"/>
    <property type="match status" value="1"/>
</dbReference>
<comment type="caution">
    <text evidence="2">The sequence shown here is derived from an EMBL/GenBank/DDBJ whole genome shotgun (WGS) entry which is preliminary data.</text>
</comment>
<dbReference type="InterPro" id="IPR036291">
    <property type="entry name" value="NAD(P)-bd_dom_sf"/>
</dbReference>
<dbReference type="SUPFAM" id="SSF51735">
    <property type="entry name" value="NAD(P)-binding Rossmann-fold domains"/>
    <property type="match status" value="1"/>
</dbReference>
<protein>
    <submittedName>
        <fullName evidence="2">NAD(P)H-binding protein</fullName>
    </submittedName>
</protein>
<dbReference type="Gene3D" id="3.40.50.720">
    <property type="entry name" value="NAD(P)-binding Rossmann-like Domain"/>
    <property type="match status" value="1"/>
</dbReference>
<dbReference type="GO" id="GO:0042602">
    <property type="term" value="F:riboflavin reductase (NADPH) activity"/>
    <property type="evidence" value="ECO:0007669"/>
    <property type="project" value="TreeGrafter"/>
</dbReference>
<name>A0A931H548_9BURK</name>
<sequence>MRILVVGAKGRTGAEVVSCALNAGHEVTVLAHDAAHVPARHERLRIVDGDVMRPECVVTAMQRQQAVISALDPPAGALADSTVSEGTQNIMRAMSVSGVMRLVVQSGLMVGSGHGMNLVKRVFIAACRAAHGRLYEDKARTESLVRESNLDWTIVRPPRLKCSPARGGYRVGRDLDVDILAGITHADAAAFLVQAAATGTYRGQILNISY</sequence>
<dbReference type="PANTHER" id="PTHR43355">
    <property type="entry name" value="FLAVIN REDUCTASE (NADPH)"/>
    <property type="match status" value="1"/>
</dbReference>
<feature type="domain" description="NAD(P)-binding" evidence="1">
    <location>
        <begin position="7"/>
        <end position="196"/>
    </location>
</feature>
<organism evidence="2 3">
    <name type="scientific">Caenimonas aquaedulcis</name>
    <dbReference type="NCBI Taxonomy" id="2793270"/>
    <lineage>
        <taxon>Bacteria</taxon>
        <taxon>Pseudomonadati</taxon>
        <taxon>Pseudomonadota</taxon>
        <taxon>Betaproteobacteria</taxon>
        <taxon>Burkholderiales</taxon>
        <taxon>Comamonadaceae</taxon>
        <taxon>Caenimonas</taxon>
    </lineage>
</organism>
<accession>A0A931H548</accession>
<evidence type="ECO:0000313" key="3">
    <source>
        <dbReference type="Proteomes" id="UP000651050"/>
    </source>
</evidence>
<dbReference type="PANTHER" id="PTHR43355:SF2">
    <property type="entry name" value="FLAVIN REDUCTASE (NADPH)"/>
    <property type="match status" value="1"/>
</dbReference>